<keyword evidence="2" id="KW-1185">Reference proteome</keyword>
<proteinExistence type="predicted"/>
<evidence type="ECO:0000313" key="1">
    <source>
        <dbReference type="EMBL" id="KAK1276314.1"/>
    </source>
</evidence>
<gene>
    <name evidence="1" type="ORF">QJS04_geneDACA011011</name>
</gene>
<reference evidence="1" key="2">
    <citation type="submission" date="2023-06" db="EMBL/GenBank/DDBJ databases">
        <authorList>
            <person name="Ma L."/>
            <person name="Liu K.-W."/>
            <person name="Li Z."/>
            <person name="Hsiao Y.-Y."/>
            <person name="Qi Y."/>
            <person name="Fu T."/>
            <person name="Tang G."/>
            <person name="Zhang D."/>
            <person name="Sun W.-H."/>
            <person name="Liu D.-K."/>
            <person name="Li Y."/>
            <person name="Chen G.-Z."/>
            <person name="Liu X.-D."/>
            <person name="Liao X.-Y."/>
            <person name="Jiang Y.-T."/>
            <person name="Yu X."/>
            <person name="Hao Y."/>
            <person name="Huang J."/>
            <person name="Zhao X.-W."/>
            <person name="Ke S."/>
            <person name="Chen Y.-Y."/>
            <person name="Wu W.-L."/>
            <person name="Hsu J.-L."/>
            <person name="Lin Y.-F."/>
            <person name="Huang M.-D."/>
            <person name="Li C.-Y."/>
            <person name="Huang L."/>
            <person name="Wang Z.-W."/>
            <person name="Zhao X."/>
            <person name="Zhong W.-Y."/>
            <person name="Peng D.-H."/>
            <person name="Ahmad S."/>
            <person name="Lan S."/>
            <person name="Zhang J.-S."/>
            <person name="Tsai W.-C."/>
            <person name="Van De Peer Y."/>
            <person name="Liu Z.-J."/>
        </authorList>
    </citation>
    <scope>NUCLEOTIDE SEQUENCE</scope>
    <source>
        <strain evidence="1">SCP</strain>
        <tissue evidence="1">Leaves</tissue>
    </source>
</reference>
<dbReference type="AlphaFoldDB" id="A0AAV9BI03"/>
<dbReference type="EMBL" id="JAUJYN010000003">
    <property type="protein sequence ID" value="KAK1276314.1"/>
    <property type="molecule type" value="Genomic_DNA"/>
</dbReference>
<evidence type="ECO:0000313" key="2">
    <source>
        <dbReference type="Proteomes" id="UP001179952"/>
    </source>
</evidence>
<accession>A0AAV9BI03</accession>
<reference evidence="1" key="1">
    <citation type="journal article" date="2023" name="Nat. Commun.">
        <title>Diploid and tetraploid genomes of Acorus and the evolution of monocots.</title>
        <authorList>
            <person name="Ma L."/>
            <person name="Liu K.W."/>
            <person name="Li Z."/>
            <person name="Hsiao Y.Y."/>
            <person name="Qi Y."/>
            <person name="Fu T."/>
            <person name="Tang G.D."/>
            <person name="Zhang D."/>
            <person name="Sun W.H."/>
            <person name="Liu D.K."/>
            <person name="Li Y."/>
            <person name="Chen G.Z."/>
            <person name="Liu X.D."/>
            <person name="Liao X.Y."/>
            <person name="Jiang Y.T."/>
            <person name="Yu X."/>
            <person name="Hao Y."/>
            <person name="Huang J."/>
            <person name="Zhao X.W."/>
            <person name="Ke S."/>
            <person name="Chen Y.Y."/>
            <person name="Wu W.L."/>
            <person name="Hsu J.L."/>
            <person name="Lin Y.F."/>
            <person name="Huang M.D."/>
            <person name="Li C.Y."/>
            <person name="Huang L."/>
            <person name="Wang Z.W."/>
            <person name="Zhao X."/>
            <person name="Zhong W.Y."/>
            <person name="Peng D.H."/>
            <person name="Ahmad S."/>
            <person name="Lan S."/>
            <person name="Zhang J.S."/>
            <person name="Tsai W.C."/>
            <person name="Van de Peer Y."/>
            <person name="Liu Z.J."/>
        </authorList>
    </citation>
    <scope>NUCLEOTIDE SEQUENCE</scope>
    <source>
        <strain evidence="1">SCP</strain>
    </source>
</reference>
<dbReference type="Proteomes" id="UP001179952">
    <property type="component" value="Unassembled WGS sequence"/>
</dbReference>
<protein>
    <submittedName>
        <fullName evidence="1">Uncharacterized protein</fullName>
    </submittedName>
</protein>
<name>A0AAV9BI03_ACOGR</name>
<sequence length="65" mass="7547">MYLFLFFGIVNVSNDGGAERVVVVVVQHLMVVVERYKKNYIAFPIFGFNKVLLSKSQHKSWRRGN</sequence>
<comment type="caution">
    <text evidence="1">The sequence shown here is derived from an EMBL/GenBank/DDBJ whole genome shotgun (WGS) entry which is preliminary data.</text>
</comment>
<organism evidence="1 2">
    <name type="scientific">Acorus gramineus</name>
    <name type="common">Dwarf sweet flag</name>
    <dbReference type="NCBI Taxonomy" id="55184"/>
    <lineage>
        <taxon>Eukaryota</taxon>
        <taxon>Viridiplantae</taxon>
        <taxon>Streptophyta</taxon>
        <taxon>Embryophyta</taxon>
        <taxon>Tracheophyta</taxon>
        <taxon>Spermatophyta</taxon>
        <taxon>Magnoliopsida</taxon>
        <taxon>Liliopsida</taxon>
        <taxon>Acoraceae</taxon>
        <taxon>Acorus</taxon>
    </lineage>
</organism>